<organism evidence="1 2">
    <name type="scientific">Candidatus Entotheonella gemina</name>
    <dbReference type="NCBI Taxonomy" id="1429439"/>
    <lineage>
        <taxon>Bacteria</taxon>
        <taxon>Pseudomonadati</taxon>
        <taxon>Nitrospinota/Tectimicrobiota group</taxon>
        <taxon>Candidatus Tectimicrobiota</taxon>
        <taxon>Candidatus Entotheonellia</taxon>
        <taxon>Candidatus Entotheonellales</taxon>
        <taxon>Candidatus Entotheonellaceae</taxon>
        <taxon>Candidatus Entotheonella</taxon>
    </lineage>
</organism>
<accession>W4LV63</accession>
<evidence type="ECO:0008006" key="3">
    <source>
        <dbReference type="Google" id="ProtNLM"/>
    </source>
</evidence>
<dbReference type="Proteomes" id="UP000019140">
    <property type="component" value="Unassembled WGS sequence"/>
</dbReference>
<reference evidence="1 2" key="1">
    <citation type="journal article" date="2014" name="Nature">
        <title>An environmental bacterial taxon with a large and distinct metabolic repertoire.</title>
        <authorList>
            <person name="Wilson M.C."/>
            <person name="Mori T."/>
            <person name="Ruckert C."/>
            <person name="Uria A.R."/>
            <person name="Helf M.J."/>
            <person name="Takada K."/>
            <person name="Gernert C."/>
            <person name="Steffens U.A."/>
            <person name="Heycke N."/>
            <person name="Schmitt S."/>
            <person name="Rinke C."/>
            <person name="Helfrich E.J."/>
            <person name="Brachmann A.O."/>
            <person name="Gurgui C."/>
            <person name="Wakimoto T."/>
            <person name="Kracht M."/>
            <person name="Crusemann M."/>
            <person name="Hentschel U."/>
            <person name="Abe I."/>
            <person name="Matsunaga S."/>
            <person name="Kalinowski J."/>
            <person name="Takeyama H."/>
            <person name="Piel J."/>
        </authorList>
    </citation>
    <scope>NUCLEOTIDE SEQUENCE [LARGE SCALE GENOMIC DNA]</scope>
    <source>
        <strain evidence="2">TSY2</strain>
    </source>
</reference>
<protein>
    <recommendedName>
        <fullName evidence="3">Roadblock/LAMTOR2 domain-containing protein</fullName>
    </recommendedName>
</protein>
<dbReference type="HOGENOM" id="CLU_156416_0_0_7"/>
<proteinExistence type="predicted"/>
<evidence type="ECO:0000313" key="2">
    <source>
        <dbReference type="Proteomes" id="UP000019140"/>
    </source>
</evidence>
<keyword evidence="2" id="KW-1185">Reference proteome</keyword>
<comment type="caution">
    <text evidence="1">The sequence shown here is derived from an EMBL/GenBank/DDBJ whole genome shotgun (WGS) entry which is preliminary data.</text>
</comment>
<dbReference type="AlphaFoldDB" id="W4LV63"/>
<dbReference type="EMBL" id="AZHX01001570">
    <property type="protein sequence ID" value="ETX01994.1"/>
    <property type="molecule type" value="Genomic_DNA"/>
</dbReference>
<gene>
    <name evidence="1" type="ORF">ETSY2_36330</name>
</gene>
<evidence type="ECO:0000313" key="1">
    <source>
        <dbReference type="EMBL" id="ETX01994.1"/>
    </source>
</evidence>
<sequence length="134" mass="14689">MSSVTDVCRKVVENVNDGLACGIVDMNTGLLMGIHHLVPHFTPDYLDAIAAASVEMFAGRTVKRIEQLLSVMSGTPVQESFEEIFVASPRVFHFMKLVREKNAIVILVTRKDISQGMGWASLRSAVPDFIASLP</sequence>
<name>W4LV63_9BACT</name>